<sequence>MQPSTDSLLIQPALYFTEDMPIVKEDEYVFRYALNQLPKLGPGQLAIHLFQVVQTEPFQLIALFQNTLEQHFQLNDLVVLVLSGDQLVARKTFTIEEVPVLLPMATLPLWLEFSEDEQFVDITTLATPLELVFSNEQLSDLVMDVTLTTSEQRLVRQVAFSHPAPPTDGWSLLPVSLFKREQTVDAIVLVRNPSEQSIELDPLDFELICGDQTVSTTQYEAVTVSAKSERAIRFVFDYTAKVTDSLALRYLP</sequence>
<gene>
    <name evidence="1" type="ORF">QK289_01340</name>
</gene>
<keyword evidence="2" id="KW-1185">Reference proteome</keyword>
<dbReference type="Proteomes" id="UP001243286">
    <property type="component" value="Unassembled WGS sequence"/>
</dbReference>
<dbReference type="NCBIfam" id="TIGR04398">
    <property type="entry name" value="SLAP_DUP"/>
    <property type="match status" value="1"/>
</dbReference>
<evidence type="ECO:0000313" key="1">
    <source>
        <dbReference type="EMBL" id="MDI3233632.1"/>
    </source>
</evidence>
<dbReference type="RefSeq" id="WP_014971245.1">
    <property type="nucleotide sequence ID" value="NZ_JASBQV010000001.1"/>
</dbReference>
<name>A0ABT6QY79_9BACL</name>
<evidence type="ECO:0000313" key="2">
    <source>
        <dbReference type="Proteomes" id="UP001243286"/>
    </source>
</evidence>
<accession>A0ABT6QY79</accession>
<dbReference type="InterPro" id="IPR030910">
    <property type="entry name" value="SLAP_dom"/>
</dbReference>
<comment type="caution">
    <text evidence="1">The sequence shown here is derived from an EMBL/GenBank/DDBJ whole genome shotgun (WGS) entry which is preliminary data.</text>
</comment>
<proteinExistence type="predicted"/>
<organism evidence="1 2">
    <name type="scientific">Exiguobacterium antarcticum</name>
    <dbReference type="NCBI Taxonomy" id="132920"/>
    <lineage>
        <taxon>Bacteria</taxon>
        <taxon>Bacillati</taxon>
        <taxon>Bacillota</taxon>
        <taxon>Bacilli</taxon>
        <taxon>Bacillales</taxon>
        <taxon>Bacillales Family XII. Incertae Sedis</taxon>
        <taxon>Exiguobacterium</taxon>
    </lineage>
</organism>
<dbReference type="EMBL" id="JASBQV010000001">
    <property type="protein sequence ID" value="MDI3233632.1"/>
    <property type="molecule type" value="Genomic_DNA"/>
</dbReference>
<protein>
    <submittedName>
        <fullName evidence="1">SLAP domain-containing protein</fullName>
    </submittedName>
</protein>
<reference evidence="1 2" key="1">
    <citation type="submission" date="2023-04" db="EMBL/GenBank/DDBJ databases">
        <title>Antarctic isolates genomes.</title>
        <authorList>
            <person name="Dimov S.G."/>
        </authorList>
    </citation>
    <scope>NUCLEOTIDE SEQUENCE [LARGE SCALE GENOMIC DNA]</scope>
    <source>
        <strain evidence="1 2">AL19</strain>
    </source>
</reference>